<dbReference type="Proteomes" id="UP001162030">
    <property type="component" value="Chromosome"/>
</dbReference>
<evidence type="ECO:0000256" key="1">
    <source>
        <dbReference type="SAM" id="MobiDB-lite"/>
    </source>
</evidence>
<organism evidence="2 3">
    <name type="scientific">Methylocaldum szegediense</name>
    <dbReference type="NCBI Taxonomy" id="73780"/>
    <lineage>
        <taxon>Bacteria</taxon>
        <taxon>Pseudomonadati</taxon>
        <taxon>Pseudomonadota</taxon>
        <taxon>Gammaproteobacteria</taxon>
        <taxon>Methylococcales</taxon>
        <taxon>Methylococcaceae</taxon>
        <taxon>Methylocaldum</taxon>
    </lineage>
</organism>
<protein>
    <submittedName>
        <fullName evidence="2">Uncharacterized protein</fullName>
    </submittedName>
</protein>
<evidence type="ECO:0000313" key="2">
    <source>
        <dbReference type="EMBL" id="CAI8782439.1"/>
    </source>
</evidence>
<keyword evidence="3" id="KW-1185">Reference proteome</keyword>
<feature type="region of interest" description="Disordered" evidence="1">
    <location>
        <begin position="123"/>
        <end position="149"/>
    </location>
</feature>
<reference evidence="2 3" key="1">
    <citation type="submission" date="2023-03" db="EMBL/GenBank/DDBJ databases">
        <authorList>
            <person name="Pearce D."/>
        </authorList>
    </citation>
    <scope>NUCLEOTIDE SEQUENCE [LARGE SCALE GENOMIC DNA]</scope>
    <source>
        <strain evidence="2">Msz</strain>
    </source>
</reference>
<name>A0ABN8X234_9GAMM</name>
<feature type="compositionally biased region" description="Low complexity" evidence="1">
    <location>
        <begin position="123"/>
        <end position="132"/>
    </location>
</feature>
<accession>A0ABN8X234</accession>
<sequence>MCEDASSSMNKCLVFFAVLAVMGTVSRLGLLNAREYTHSLQSSESFQADSGKPEASAARVGGAIPAPKDGFAMPMTQPREIPGPDFSTAAVAPSFREPRPVEIPGAFVPEEVEWQAVAVESEMSSASSEAEANLWEDPYGGRWHDQSGG</sequence>
<feature type="region of interest" description="Disordered" evidence="1">
    <location>
        <begin position="42"/>
        <end position="91"/>
    </location>
</feature>
<evidence type="ECO:0000313" key="3">
    <source>
        <dbReference type="Proteomes" id="UP001162030"/>
    </source>
</evidence>
<gene>
    <name evidence="2" type="ORF">MSZNOR_1244</name>
</gene>
<dbReference type="EMBL" id="OX458333">
    <property type="protein sequence ID" value="CAI8782439.1"/>
    <property type="molecule type" value="Genomic_DNA"/>
</dbReference>
<proteinExistence type="predicted"/>